<dbReference type="Proteomes" id="UP000230233">
    <property type="component" value="Chromosome X"/>
</dbReference>
<proteinExistence type="predicted"/>
<sequence>MSHLSSVTAKKVELLDLFRSSFFSMNYFNLFIASQESGSHFFYLILQISFLRTGTVFVCFQLPKNTKSFAAVIRSRLDVRQVLVSSILTENAKIINLLQQARKLHLK</sequence>
<name>A0A2G5SWF7_9PELO</name>
<reference evidence="2" key="1">
    <citation type="submission" date="2017-10" db="EMBL/GenBank/DDBJ databases">
        <title>Rapid genome shrinkage in a self-fertile nematode reveals novel sperm competition proteins.</title>
        <authorList>
            <person name="Yin D."/>
            <person name="Schwarz E.M."/>
            <person name="Thomas C.G."/>
            <person name="Felde R.L."/>
            <person name="Korf I.F."/>
            <person name="Cutter A.D."/>
            <person name="Schartner C.M."/>
            <person name="Ralston E.J."/>
            <person name="Meyer B.J."/>
            <person name="Haag E.S."/>
        </authorList>
    </citation>
    <scope>NUCLEOTIDE SEQUENCE [LARGE SCALE GENOMIC DNA]</scope>
    <source>
        <strain evidence="2">JU1422</strain>
    </source>
</reference>
<comment type="caution">
    <text evidence="1">The sequence shown here is derived from an EMBL/GenBank/DDBJ whole genome shotgun (WGS) entry which is preliminary data.</text>
</comment>
<dbReference type="EMBL" id="PDUG01000006">
    <property type="protein sequence ID" value="PIC19360.1"/>
    <property type="molecule type" value="Genomic_DNA"/>
</dbReference>
<protein>
    <submittedName>
        <fullName evidence="1">Uncharacterized protein</fullName>
    </submittedName>
</protein>
<dbReference type="AlphaFoldDB" id="A0A2G5SWF7"/>
<evidence type="ECO:0000313" key="1">
    <source>
        <dbReference type="EMBL" id="PIC19360.1"/>
    </source>
</evidence>
<gene>
    <name evidence="1" type="primary">Cnig_chr_X.g24939</name>
    <name evidence="1" type="ORF">B9Z55_024939</name>
</gene>
<keyword evidence="2" id="KW-1185">Reference proteome</keyword>
<accession>A0A2G5SWF7</accession>
<evidence type="ECO:0000313" key="2">
    <source>
        <dbReference type="Proteomes" id="UP000230233"/>
    </source>
</evidence>
<organism evidence="1 2">
    <name type="scientific">Caenorhabditis nigoni</name>
    <dbReference type="NCBI Taxonomy" id="1611254"/>
    <lineage>
        <taxon>Eukaryota</taxon>
        <taxon>Metazoa</taxon>
        <taxon>Ecdysozoa</taxon>
        <taxon>Nematoda</taxon>
        <taxon>Chromadorea</taxon>
        <taxon>Rhabditida</taxon>
        <taxon>Rhabditina</taxon>
        <taxon>Rhabditomorpha</taxon>
        <taxon>Rhabditoidea</taxon>
        <taxon>Rhabditidae</taxon>
        <taxon>Peloderinae</taxon>
        <taxon>Caenorhabditis</taxon>
    </lineage>
</organism>